<protein>
    <recommendedName>
        <fullName evidence="2">CBM21 domain-containing protein</fullName>
    </recommendedName>
</protein>
<evidence type="ECO:0000313" key="4">
    <source>
        <dbReference type="Proteomes" id="UP001479436"/>
    </source>
</evidence>
<proteinExistence type="predicted"/>
<dbReference type="InterPro" id="IPR050782">
    <property type="entry name" value="PP1_regulatory_subunit_3"/>
</dbReference>
<dbReference type="PANTHER" id="PTHR12307:SF36">
    <property type="entry name" value="GLYCOGEN-BINDING SUBUNIT 76A"/>
    <property type="match status" value="1"/>
</dbReference>
<accession>A0ABR2VM87</accession>
<dbReference type="Gene3D" id="2.60.40.2440">
    <property type="entry name" value="Carbohydrate binding type-21 domain"/>
    <property type="match status" value="1"/>
</dbReference>
<organism evidence="3 4">
    <name type="scientific">Basidiobolus ranarum</name>
    <dbReference type="NCBI Taxonomy" id="34480"/>
    <lineage>
        <taxon>Eukaryota</taxon>
        <taxon>Fungi</taxon>
        <taxon>Fungi incertae sedis</taxon>
        <taxon>Zoopagomycota</taxon>
        <taxon>Entomophthoromycotina</taxon>
        <taxon>Basidiobolomycetes</taxon>
        <taxon>Basidiobolales</taxon>
        <taxon>Basidiobolaceae</taxon>
        <taxon>Basidiobolus</taxon>
    </lineage>
</organism>
<name>A0ABR2VM87_9FUNG</name>
<dbReference type="Pfam" id="PF03370">
    <property type="entry name" value="CBM_21"/>
    <property type="match status" value="1"/>
</dbReference>
<dbReference type="PROSITE" id="PS51159">
    <property type="entry name" value="CBM21"/>
    <property type="match status" value="1"/>
</dbReference>
<evidence type="ECO:0000259" key="2">
    <source>
        <dbReference type="PROSITE" id="PS51159"/>
    </source>
</evidence>
<feature type="domain" description="CBM21" evidence="2">
    <location>
        <begin position="1"/>
        <end position="97"/>
    </location>
</feature>
<dbReference type="InterPro" id="IPR005036">
    <property type="entry name" value="CBM21_dom"/>
</dbReference>
<reference evidence="3 4" key="1">
    <citation type="submission" date="2023-04" db="EMBL/GenBank/DDBJ databases">
        <title>Genome of Basidiobolus ranarum AG-B5.</title>
        <authorList>
            <person name="Stajich J.E."/>
            <person name="Carter-House D."/>
            <person name="Gryganskyi A."/>
        </authorList>
    </citation>
    <scope>NUCLEOTIDE SEQUENCE [LARGE SCALE GENOMIC DNA]</scope>
    <source>
        <strain evidence="3 4">AG-B5</strain>
    </source>
</reference>
<comment type="caution">
    <text evidence="3">The sequence shown here is derived from an EMBL/GenBank/DDBJ whole genome shotgun (WGS) entry which is preliminary data.</text>
</comment>
<feature type="region of interest" description="Disordered" evidence="1">
    <location>
        <begin position="264"/>
        <end position="301"/>
    </location>
</feature>
<dbReference type="InterPro" id="IPR038175">
    <property type="entry name" value="CBM21_dom_sf"/>
</dbReference>
<sequence>MFSYKFFLYSRNSSRAPSYTFDFWQTVEEVSANFKQSAAKEHENYVGVDEFDFSINLEERISLKLGSPKKTMFFAVKYQANGEEFWDNNDGMNYHVEFVLSKVRNANDQWDNQSQSVAVNKSQPIKMKKCAFEIPDSNNLSDTPLTSLRSASTKKLSSRYDFGASLSALLASEACNSQNQLEPSNYFDFPTSDQIDQQYKTYYAPSAYTTSSSLSQMLNHEYDSYSSVSVESPFGNNSWEEPGYLLDAYDSFSHNYVSNSSIVAPKPIPSGNNANTMRGINDSGHNKHHSYTGSPLKLSSYGVSPPATCIRG</sequence>
<dbReference type="PANTHER" id="PTHR12307">
    <property type="entry name" value="PROTEIN PHOSPHATASE 1 REGULATORY SUBUNIT"/>
    <property type="match status" value="1"/>
</dbReference>
<evidence type="ECO:0000256" key="1">
    <source>
        <dbReference type="SAM" id="MobiDB-lite"/>
    </source>
</evidence>
<gene>
    <name evidence="3" type="ORF">K7432_015991</name>
</gene>
<keyword evidence="4" id="KW-1185">Reference proteome</keyword>
<dbReference type="Proteomes" id="UP001479436">
    <property type="component" value="Unassembled WGS sequence"/>
</dbReference>
<evidence type="ECO:0000313" key="3">
    <source>
        <dbReference type="EMBL" id="KAK9680256.1"/>
    </source>
</evidence>
<dbReference type="EMBL" id="JASJQH010009273">
    <property type="protein sequence ID" value="KAK9680256.1"/>
    <property type="molecule type" value="Genomic_DNA"/>
</dbReference>